<comment type="cofactor">
    <cofactor evidence="7">
        <name>a divalent metal cation</name>
        <dbReference type="ChEBI" id="CHEBI:60240"/>
    </cofactor>
    <text evidence="7">Binds 1 divalent metal cation per subunit.</text>
</comment>
<keyword evidence="3 7" id="KW-0521">NADP</keyword>
<evidence type="ECO:0000256" key="2">
    <source>
        <dbReference type="ARBA" id="ARBA00022723"/>
    </source>
</evidence>
<protein>
    <recommendedName>
        <fullName evidence="7">4-hydroxythreonine-4-phosphate dehydrogenase</fullName>
        <ecNumber evidence="7">1.1.1.262</ecNumber>
    </recommendedName>
    <alternativeName>
        <fullName evidence="7">4-(phosphohydroxy)-L-threonine dehydrogenase</fullName>
    </alternativeName>
</protein>
<keyword evidence="6 7" id="KW-0664">Pyridoxine biosynthesis</keyword>
<feature type="binding site" evidence="7">
    <location>
        <position position="203"/>
    </location>
    <ligand>
        <name>a divalent metal cation</name>
        <dbReference type="ChEBI" id="CHEBI:60240"/>
        <note>ligand shared between dimeric partners</note>
    </ligand>
</feature>
<feature type="binding site" evidence="7">
    <location>
        <position position="258"/>
    </location>
    <ligand>
        <name>a divalent metal cation</name>
        <dbReference type="ChEBI" id="CHEBI:60240"/>
        <note>ligand shared between dimeric partners</note>
    </ligand>
</feature>
<feature type="binding site" evidence="7">
    <location>
        <position position="266"/>
    </location>
    <ligand>
        <name>substrate</name>
    </ligand>
</feature>
<dbReference type="InterPro" id="IPR037510">
    <property type="entry name" value="PdxA"/>
</dbReference>
<sequence>MGCPVGIGPEIILKYFTAAETDQTRRLVVIGDLGVLKSCAVELNIPAVLTPWHPGDRPVAGTIPVLEATHLNPEELRWGQPTATTGQAMATYIKRAAQDIDKGIFSCLVTCPISKSALHDAGYNYPGHTEMLADLSHSSEPIMMMAGTTLRVTLATIHCALAEVPALLSSKRIIRLIEITHTSLVRDFGIAHPQIAVAGLNPHAGEDGIFGHEEEEIIFPAVHAAQTAGITVSGPFPPDTVFHKAASGLFDAVVCMYHDQGLIPFKLLHFSDGVNVSLGLPFIRTSVDHGTAYDIAGQGKATASSLHAAVEMAVQMYHNRRNYQANA</sequence>
<dbReference type="HAMAP" id="MF_00536">
    <property type="entry name" value="PdxA"/>
    <property type="match status" value="1"/>
</dbReference>
<comment type="caution">
    <text evidence="8">The sequence shown here is derived from an EMBL/GenBank/DDBJ whole genome shotgun (WGS) entry which is preliminary data.</text>
</comment>
<organism evidence="8 9">
    <name type="scientific">Candidatus Desulfatifera sulfidica</name>
    <dbReference type="NCBI Taxonomy" id="2841691"/>
    <lineage>
        <taxon>Bacteria</taxon>
        <taxon>Pseudomonadati</taxon>
        <taxon>Thermodesulfobacteriota</taxon>
        <taxon>Desulfobulbia</taxon>
        <taxon>Desulfobulbales</taxon>
        <taxon>Desulfobulbaceae</taxon>
        <taxon>Candidatus Desulfatifera</taxon>
    </lineage>
</organism>
<evidence type="ECO:0000256" key="6">
    <source>
        <dbReference type="ARBA" id="ARBA00023096"/>
    </source>
</evidence>
<dbReference type="GO" id="GO:0050570">
    <property type="term" value="F:4-hydroxythreonine-4-phosphate dehydrogenase activity"/>
    <property type="evidence" value="ECO:0007669"/>
    <property type="project" value="UniProtKB-UniRule"/>
</dbReference>
<dbReference type="GO" id="GO:0008615">
    <property type="term" value="P:pyridoxine biosynthetic process"/>
    <property type="evidence" value="ECO:0007669"/>
    <property type="project" value="UniProtKB-UniRule"/>
</dbReference>
<feature type="binding site" evidence="7">
    <location>
        <position position="275"/>
    </location>
    <ligand>
        <name>substrate</name>
    </ligand>
</feature>
<feature type="binding site" evidence="7">
    <location>
        <position position="128"/>
    </location>
    <ligand>
        <name>substrate</name>
    </ligand>
</feature>
<feature type="binding site" evidence="7">
    <location>
        <position position="129"/>
    </location>
    <ligand>
        <name>substrate</name>
    </ligand>
</feature>
<dbReference type="GO" id="GO:0046872">
    <property type="term" value="F:metal ion binding"/>
    <property type="evidence" value="ECO:0007669"/>
    <property type="project" value="UniProtKB-UniRule"/>
</dbReference>
<evidence type="ECO:0000256" key="4">
    <source>
        <dbReference type="ARBA" id="ARBA00023002"/>
    </source>
</evidence>
<evidence type="ECO:0000256" key="7">
    <source>
        <dbReference type="HAMAP-Rule" id="MF_00536"/>
    </source>
</evidence>
<keyword evidence="4 7" id="KW-0560">Oxidoreductase</keyword>
<gene>
    <name evidence="7 8" type="primary">pdxA</name>
    <name evidence="8" type="ORF">H8E79_03830</name>
</gene>
<keyword evidence="1 7" id="KW-0963">Cytoplasm</keyword>
<dbReference type="GO" id="GO:0005737">
    <property type="term" value="C:cytoplasm"/>
    <property type="evidence" value="ECO:0007669"/>
    <property type="project" value="UniProtKB-SubCell"/>
</dbReference>
<name>A0A8J6TDM4_9BACT</name>
<dbReference type="PANTHER" id="PTHR30004">
    <property type="entry name" value="4-HYDROXYTHREONINE-4-PHOSPHATE DEHYDROGENASE"/>
    <property type="match status" value="1"/>
</dbReference>
<dbReference type="PANTHER" id="PTHR30004:SF6">
    <property type="entry name" value="D-THREONATE 4-PHOSPHATE DEHYDROGENASE"/>
    <property type="match status" value="1"/>
</dbReference>
<evidence type="ECO:0000256" key="1">
    <source>
        <dbReference type="ARBA" id="ARBA00022490"/>
    </source>
</evidence>
<comment type="catalytic activity">
    <reaction evidence="7">
        <text>4-(phosphooxy)-L-threonine + NAD(+) = 3-amino-2-oxopropyl phosphate + CO2 + NADH</text>
        <dbReference type="Rhea" id="RHEA:32275"/>
        <dbReference type="ChEBI" id="CHEBI:16526"/>
        <dbReference type="ChEBI" id="CHEBI:57279"/>
        <dbReference type="ChEBI" id="CHEBI:57540"/>
        <dbReference type="ChEBI" id="CHEBI:57945"/>
        <dbReference type="ChEBI" id="CHEBI:58452"/>
        <dbReference type="EC" id="1.1.1.262"/>
    </reaction>
</comment>
<evidence type="ECO:0000313" key="8">
    <source>
        <dbReference type="EMBL" id="MBC8208284.1"/>
    </source>
</evidence>
<comment type="function">
    <text evidence="7">Catalyzes the NAD(P)-dependent oxidation of 4-(phosphooxy)-L-threonine (HTP) into 2-amino-3-oxo-4-(phosphooxy)butyric acid which spontaneously decarboxylates to form 3-amino-2-oxopropyl phosphate (AHAP).</text>
</comment>
<comment type="pathway">
    <text evidence="7">Cofactor biosynthesis; pyridoxine 5'-phosphate biosynthesis; pyridoxine 5'-phosphate from D-erythrose 4-phosphate: step 4/5.</text>
</comment>
<dbReference type="AlphaFoldDB" id="A0A8J6TDM4"/>
<keyword evidence="5 7" id="KW-0520">NAD</keyword>
<dbReference type="Gene3D" id="3.40.718.10">
    <property type="entry name" value="Isopropylmalate Dehydrogenase"/>
    <property type="match status" value="1"/>
</dbReference>
<feature type="binding site" evidence="7">
    <location>
        <position position="158"/>
    </location>
    <ligand>
        <name>a divalent metal cation</name>
        <dbReference type="ChEBI" id="CHEBI:60240"/>
        <note>ligand shared between dimeric partners</note>
    </ligand>
</feature>
<dbReference type="GO" id="GO:0051287">
    <property type="term" value="F:NAD binding"/>
    <property type="evidence" value="ECO:0007669"/>
    <property type="project" value="InterPro"/>
</dbReference>
<reference evidence="8 9" key="1">
    <citation type="submission" date="2020-08" db="EMBL/GenBank/DDBJ databases">
        <title>Bridging the membrane lipid divide: bacteria of the FCB group superphylum have the potential to synthesize archaeal ether lipids.</title>
        <authorList>
            <person name="Villanueva L."/>
            <person name="Von Meijenfeldt F.A.B."/>
            <person name="Westbye A.B."/>
            <person name="Yadav S."/>
            <person name="Hopmans E.C."/>
            <person name="Dutilh B.E."/>
            <person name="Sinninghe Damste J.S."/>
        </authorList>
    </citation>
    <scope>NUCLEOTIDE SEQUENCE [LARGE SCALE GENOMIC DNA]</scope>
    <source>
        <strain evidence="8">NIOZ-UU81</strain>
    </source>
</reference>
<comment type="subcellular location">
    <subcellularLocation>
        <location evidence="7">Cytoplasm</location>
    </subcellularLocation>
</comment>
<dbReference type="UniPathway" id="UPA00244">
    <property type="reaction ID" value="UER00312"/>
</dbReference>
<evidence type="ECO:0000256" key="3">
    <source>
        <dbReference type="ARBA" id="ARBA00022857"/>
    </source>
</evidence>
<dbReference type="Pfam" id="PF04166">
    <property type="entry name" value="PdxA"/>
    <property type="match status" value="1"/>
</dbReference>
<dbReference type="InterPro" id="IPR005255">
    <property type="entry name" value="PdxA_fam"/>
</dbReference>
<evidence type="ECO:0000313" key="9">
    <source>
        <dbReference type="Proteomes" id="UP000599024"/>
    </source>
</evidence>
<dbReference type="EC" id="1.1.1.262" evidence="7"/>
<proteinExistence type="inferred from homology"/>
<dbReference type="Proteomes" id="UP000599024">
    <property type="component" value="Unassembled WGS sequence"/>
</dbReference>
<keyword evidence="2 7" id="KW-0479">Metal-binding</keyword>
<dbReference type="NCBIfam" id="TIGR00557">
    <property type="entry name" value="pdxA"/>
    <property type="match status" value="1"/>
</dbReference>
<dbReference type="GO" id="GO:0042823">
    <property type="term" value="P:pyridoxal phosphate biosynthetic process"/>
    <property type="evidence" value="ECO:0007669"/>
    <property type="project" value="UniProtKB-UniRule"/>
</dbReference>
<evidence type="ECO:0000256" key="5">
    <source>
        <dbReference type="ARBA" id="ARBA00023027"/>
    </source>
</evidence>
<comment type="subunit">
    <text evidence="7">Homodimer.</text>
</comment>
<dbReference type="EMBL" id="JACNLK010000033">
    <property type="protein sequence ID" value="MBC8208284.1"/>
    <property type="molecule type" value="Genomic_DNA"/>
</dbReference>
<comment type="similarity">
    <text evidence="7">Belongs to the PdxA family.</text>
</comment>
<comment type="miscellaneous">
    <text evidence="7">The active site is located at the dimer interface.</text>
</comment>
<feature type="binding site" evidence="7">
    <location>
        <position position="284"/>
    </location>
    <ligand>
        <name>substrate</name>
    </ligand>
</feature>
<dbReference type="SUPFAM" id="SSF53659">
    <property type="entry name" value="Isocitrate/Isopropylmalate dehydrogenase-like"/>
    <property type="match status" value="1"/>
</dbReference>
<accession>A0A8J6TDM4</accession>